<sequence>MQFSKSLKQSHLFRRLYHKGRSAANGYLVLYCRRSGSAENRVGLTVSTKLGHAVVRNRIRRRLREIYRLHEASFQPGWDLVVVARSRAVQADYRTLERSFLSLAKKLGLLREEGSHGEARPS</sequence>
<comment type="catalytic activity">
    <reaction evidence="7">
        <text>Endonucleolytic cleavage of RNA, removing 5'-extranucleotides from tRNA precursor.</text>
        <dbReference type="EC" id="3.1.26.5"/>
    </reaction>
</comment>
<dbReference type="HAMAP" id="MF_00227">
    <property type="entry name" value="RNase_P"/>
    <property type="match status" value="1"/>
</dbReference>
<keyword evidence="4 7" id="KW-0255">Endonuclease</keyword>
<gene>
    <name evidence="7 9" type="primary">rnpA</name>
    <name evidence="9" type="ORF">IAA67_01500</name>
</gene>
<reference evidence="9" key="1">
    <citation type="submission" date="2020-10" db="EMBL/GenBank/DDBJ databases">
        <authorList>
            <person name="Gilroy R."/>
        </authorList>
    </citation>
    <scope>NUCLEOTIDE SEQUENCE</scope>
    <source>
        <strain evidence="9">ChiSjej2B20-13462</strain>
    </source>
</reference>
<evidence type="ECO:0000256" key="3">
    <source>
        <dbReference type="ARBA" id="ARBA00022722"/>
    </source>
</evidence>
<dbReference type="PANTHER" id="PTHR33992">
    <property type="entry name" value="RIBONUCLEASE P PROTEIN COMPONENT"/>
    <property type="match status" value="1"/>
</dbReference>
<evidence type="ECO:0000256" key="7">
    <source>
        <dbReference type="HAMAP-Rule" id="MF_00227"/>
    </source>
</evidence>
<dbReference type="InterPro" id="IPR020539">
    <property type="entry name" value="RNase_P_CS"/>
</dbReference>
<protein>
    <recommendedName>
        <fullName evidence="7 8">Ribonuclease P protein component</fullName>
        <shortName evidence="7">RNase P protein</shortName>
        <shortName evidence="7">RNaseP protein</shortName>
        <ecNumber evidence="7 8">3.1.26.5</ecNumber>
    </recommendedName>
    <alternativeName>
        <fullName evidence="7">Protein C5</fullName>
    </alternativeName>
</protein>
<dbReference type="GO" id="GO:0001682">
    <property type="term" value="P:tRNA 5'-leader removal"/>
    <property type="evidence" value="ECO:0007669"/>
    <property type="project" value="UniProtKB-UniRule"/>
</dbReference>
<dbReference type="Gene3D" id="3.30.230.10">
    <property type="match status" value="1"/>
</dbReference>
<dbReference type="GO" id="GO:0042781">
    <property type="term" value="F:3'-tRNA processing endoribonuclease activity"/>
    <property type="evidence" value="ECO:0007669"/>
    <property type="project" value="TreeGrafter"/>
</dbReference>
<comment type="caution">
    <text evidence="9">The sequence shown here is derived from an EMBL/GenBank/DDBJ whole genome shotgun (WGS) entry which is preliminary data.</text>
</comment>
<keyword evidence="6 7" id="KW-0694">RNA-binding</keyword>
<evidence type="ECO:0000256" key="1">
    <source>
        <dbReference type="ARBA" id="ARBA00002663"/>
    </source>
</evidence>
<comment type="subunit">
    <text evidence="7">Consists of a catalytic RNA component (M1 or rnpB) and a protein subunit.</text>
</comment>
<dbReference type="Pfam" id="PF00825">
    <property type="entry name" value="Ribonuclease_P"/>
    <property type="match status" value="1"/>
</dbReference>
<dbReference type="EC" id="3.1.26.5" evidence="7 8"/>
<dbReference type="SUPFAM" id="SSF54211">
    <property type="entry name" value="Ribosomal protein S5 domain 2-like"/>
    <property type="match status" value="1"/>
</dbReference>
<proteinExistence type="inferred from homology"/>
<dbReference type="GO" id="GO:0030677">
    <property type="term" value="C:ribonuclease P complex"/>
    <property type="evidence" value="ECO:0007669"/>
    <property type="project" value="TreeGrafter"/>
</dbReference>
<dbReference type="EMBL" id="DVFN01000018">
    <property type="protein sequence ID" value="HIQ68993.1"/>
    <property type="molecule type" value="Genomic_DNA"/>
</dbReference>
<accession>A0A9D0Z4R7</accession>
<evidence type="ECO:0000313" key="10">
    <source>
        <dbReference type="Proteomes" id="UP000886874"/>
    </source>
</evidence>
<dbReference type="Proteomes" id="UP000886874">
    <property type="component" value="Unassembled WGS sequence"/>
</dbReference>
<evidence type="ECO:0000256" key="5">
    <source>
        <dbReference type="ARBA" id="ARBA00022801"/>
    </source>
</evidence>
<evidence type="ECO:0000256" key="6">
    <source>
        <dbReference type="ARBA" id="ARBA00022884"/>
    </source>
</evidence>
<dbReference type="GO" id="GO:0000049">
    <property type="term" value="F:tRNA binding"/>
    <property type="evidence" value="ECO:0007669"/>
    <property type="project" value="UniProtKB-UniRule"/>
</dbReference>
<evidence type="ECO:0000256" key="2">
    <source>
        <dbReference type="ARBA" id="ARBA00022694"/>
    </source>
</evidence>
<dbReference type="NCBIfam" id="TIGR00188">
    <property type="entry name" value="rnpA"/>
    <property type="match status" value="1"/>
</dbReference>
<dbReference type="GO" id="GO:0004526">
    <property type="term" value="F:ribonuclease P activity"/>
    <property type="evidence" value="ECO:0007669"/>
    <property type="project" value="UniProtKB-UniRule"/>
</dbReference>
<dbReference type="InterPro" id="IPR014721">
    <property type="entry name" value="Ribsml_uS5_D2-typ_fold_subgr"/>
</dbReference>
<dbReference type="InterPro" id="IPR000100">
    <property type="entry name" value="RNase_P"/>
</dbReference>
<keyword evidence="5 7" id="KW-0378">Hydrolase</keyword>
<comment type="function">
    <text evidence="1 7">RNaseP catalyzes the removal of the 5'-leader sequence from pre-tRNA to produce the mature 5'-terminus. It can also cleave other RNA substrates such as 4.5S RNA. The protein component plays an auxiliary but essential role in vivo by binding to the 5'-leader sequence and broadening the substrate specificity of the ribozyme.</text>
</comment>
<name>A0A9D0Z4R7_9FIRM</name>
<keyword evidence="3 7" id="KW-0540">Nuclease</keyword>
<evidence type="ECO:0000256" key="4">
    <source>
        <dbReference type="ARBA" id="ARBA00022759"/>
    </source>
</evidence>
<reference evidence="9" key="2">
    <citation type="journal article" date="2021" name="PeerJ">
        <title>Extensive microbial diversity within the chicken gut microbiome revealed by metagenomics and culture.</title>
        <authorList>
            <person name="Gilroy R."/>
            <person name="Ravi A."/>
            <person name="Getino M."/>
            <person name="Pursley I."/>
            <person name="Horton D.L."/>
            <person name="Alikhan N.F."/>
            <person name="Baker D."/>
            <person name="Gharbi K."/>
            <person name="Hall N."/>
            <person name="Watson M."/>
            <person name="Adriaenssens E.M."/>
            <person name="Foster-Nyarko E."/>
            <person name="Jarju S."/>
            <person name="Secka A."/>
            <person name="Antonio M."/>
            <person name="Oren A."/>
            <person name="Chaudhuri R.R."/>
            <person name="La Ragione R."/>
            <person name="Hildebrand F."/>
            <person name="Pallen M.J."/>
        </authorList>
    </citation>
    <scope>NUCLEOTIDE SEQUENCE</scope>
    <source>
        <strain evidence="9">ChiSjej2B20-13462</strain>
    </source>
</reference>
<dbReference type="PROSITE" id="PS00648">
    <property type="entry name" value="RIBONUCLEASE_P"/>
    <property type="match status" value="1"/>
</dbReference>
<dbReference type="PANTHER" id="PTHR33992:SF1">
    <property type="entry name" value="RIBONUCLEASE P PROTEIN COMPONENT"/>
    <property type="match status" value="1"/>
</dbReference>
<evidence type="ECO:0000313" key="9">
    <source>
        <dbReference type="EMBL" id="HIQ68993.1"/>
    </source>
</evidence>
<keyword evidence="2 7" id="KW-0819">tRNA processing</keyword>
<dbReference type="InterPro" id="IPR020568">
    <property type="entry name" value="Ribosomal_Su5_D2-typ_SF"/>
</dbReference>
<evidence type="ECO:0000256" key="8">
    <source>
        <dbReference type="NCBIfam" id="TIGR00188"/>
    </source>
</evidence>
<dbReference type="AlphaFoldDB" id="A0A9D0Z4R7"/>
<organism evidence="9 10">
    <name type="scientific">Candidatus Avoscillospira stercorigallinarum</name>
    <dbReference type="NCBI Taxonomy" id="2840708"/>
    <lineage>
        <taxon>Bacteria</taxon>
        <taxon>Bacillati</taxon>
        <taxon>Bacillota</taxon>
        <taxon>Clostridia</taxon>
        <taxon>Eubacteriales</taxon>
        <taxon>Oscillospiraceae</taxon>
        <taxon>Oscillospiraceae incertae sedis</taxon>
        <taxon>Candidatus Avoscillospira</taxon>
    </lineage>
</organism>
<comment type="similarity">
    <text evidence="7">Belongs to the RnpA family.</text>
</comment>